<feature type="compositionally biased region" description="Basic and acidic residues" evidence="1">
    <location>
        <begin position="26"/>
        <end position="43"/>
    </location>
</feature>
<feature type="region of interest" description="Disordered" evidence="1">
    <location>
        <begin position="25"/>
        <end position="80"/>
    </location>
</feature>
<gene>
    <name evidence="2" type="ORF">EYF80_025124</name>
</gene>
<proteinExistence type="predicted"/>
<reference evidence="2 3" key="1">
    <citation type="submission" date="2019-03" db="EMBL/GenBank/DDBJ databases">
        <title>First draft genome of Liparis tanakae, snailfish: a comprehensive survey of snailfish specific genes.</title>
        <authorList>
            <person name="Kim W."/>
            <person name="Song I."/>
            <person name="Jeong J.-H."/>
            <person name="Kim D."/>
            <person name="Kim S."/>
            <person name="Ryu S."/>
            <person name="Song J.Y."/>
            <person name="Lee S.K."/>
        </authorList>
    </citation>
    <scope>NUCLEOTIDE SEQUENCE [LARGE SCALE GENOMIC DNA]</scope>
    <source>
        <tissue evidence="2">Muscle</tissue>
    </source>
</reference>
<dbReference type="AlphaFoldDB" id="A0A4Z2HH75"/>
<organism evidence="2 3">
    <name type="scientific">Liparis tanakae</name>
    <name type="common">Tanaka's snailfish</name>
    <dbReference type="NCBI Taxonomy" id="230148"/>
    <lineage>
        <taxon>Eukaryota</taxon>
        <taxon>Metazoa</taxon>
        <taxon>Chordata</taxon>
        <taxon>Craniata</taxon>
        <taxon>Vertebrata</taxon>
        <taxon>Euteleostomi</taxon>
        <taxon>Actinopterygii</taxon>
        <taxon>Neopterygii</taxon>
        <taxon>Teleostei</taxon>
        <taxon>Neoteleostei</taxon>
        <taxon>Acanthomorphata</taxon>
        <taxon>Eupercaria</taxon>
        <taxon>Perciformes</taxon>
        <taxon>Cottioidei</taxon>
        <taxon>Cottales</taxon>
        <taxon>Liparidae</taxon>
        <taxon>Liparis</taxon>
    </lineage>
</organism>
<dbReference type="EMBL" id="SRLO01000249">
    <property type="protein sequence ID" value="TNN64615.1"/>
    <property type="molecule type" value="Genomic_DNA"/>
</dbReference>
<protein>
    <submittedName>
        <fullName evidence="2">Uncharacterized protein</fullName>
    </submittedName>
</protein>
<evidence type="ECO:0000313" key="2">
    <source>
        <dbReference type="EMBL" id="TNN64615.1"/>
    </source>
</evidence>
<comment type="caution">
    <text evidence="2">The sequence shown here is derived from an EMBL/GenBank/DDBJ whole genome shotgun (WGS) entry which is preliminary data.</text>
</comment>
<accession>A0A4Z2HH75</accession>
<dbReference type="Proteomes" id="UP000314294">
    <property type="component" value="Unassembled WGS sequence"/>
</dbReference>
<sequence length="166" mass="18523">MLVIPKRSRSGVTEASIARVGLLEQQRSERISPSRDERRLARGEEEEEGGGRRGRGGGCRTCRDSEFSPGGNQRAGGMEARRTRSLNEIFVLRPEAPDAIKERFNRSPALLRATWTFRRRRAPSSLRVAAIGRPRLRGWSAIRGAAADTETDGHETSQPAFEFSYL</sequence>
<evidence type="ECO:0000313" key="3">
    <source>
        <dbReference type="Proteomes" id="UP000314294"/>
    </source>
</evidence>
<name>A0A4Z2HH75_9TELE</name>
<evidence type="ECO:0000256" key="1">
    <source>
        <dbReference type="SAM" id="MobiDB-lite"/>
    </source>
</evidence>
<feature type="region of interest" description="Disordered" evidence="1">
    <location>
        <begin position="147"/>
        <end position="166"/>
    </location>
</feature>
<keyword evidence="3" id="KW-1185">Reference proteome</keyword>